<gene>
    <name evidence="4" type="ORF">LL252_17720</name>
</gene>
<keyword evidence="5" id="KW-1185">Reference proteome</keyword>
<feature type="compositionally biased region" description="Basic and acidic residues" evidence="2">
    <location>
        <begin position="167"/>
        <end position="179"/>
    </location>
</feature>
<evidence type="ECO:0000313" key="4">
    <source>
        <dbReference type="EMBL" id="MCC4310409.1"/>
    </source>
</evidence>
<evidence type="ECO:0000256" key="2">
    <source>
        <dbReference type="SAM" id="MobiDB-lite"/>
    </source>
</evidence>
<dbReference type="EMBL" id="JAJGNA010000037">
    <property type="protein sequence ID" value="MCC4310409.1"/>
    <property type="molecule type" value="Genomic_DNA"/>
</dbReference>
<evidence type="ECO:0000313" key="5">
    <source>
        <dbReference type="Proteomes" id="UP001108027"/>
    </source>
</evidence>
<keyword evidence="3" id="KW-1133">Transmembrane helix</keyword>
<reference evidence="4" key="1">
    <citation type="submission" date="2021-10" db="EMBL/GenBank/DDBJ databases">
        <title>The diversity and Nitrogen Metabolism of Culturable Nitrate-Utilizing Bacteria Within the Oxygen Minimum Zone of the Changjiang (Yangtze River)Estuary.</title>
        <authorList>
            <person name="Zhang D."/>
            <person name="Zheng J."/>
            <person name="Liu S."/>
            <person name="He W."/>
        </authorList>
    </citation>
    <scope>NUCLEOTIDE SEQUENCE</scope>
    <source>
        <strain evidence="4">FXH-223</strain>
    </source>
</reference>
<keyword evidence="3" id="KW-0812">Transmembrane</keyword>
<dbReference type="AlphaFoldDB" id="A0A9Q3YP11"/>
<feature type="coiled-coil region" evidence="1">
    <location>
        <begin position="38"/>
        <end position="95"/>
    </location>
</feature>
<comment type="caution">
    <text evidence="4">The sequence shown here is derived from an EMBL/GenBank/DDBJ whole genome shotgun (WGS) entry which is preliminary data.</text>
</comment>
<keyword evidence="1" id="KW-0175">Coiled coil</keyword>
<evidence type="ECO:0000256" key="3">
    <source>
        <dbReference type="SAM" id="Phobius"/>
    </source>
</evidence>
<proteinExistence type="predicted"/>
<keyword evidence="3" id="KW-0472">Membrane</keyword>
<name>A0A9Q3YP11_9GAMM</name>
<accession>A0A9Q3YP11</accession>
<evidence type="ECO:0000256" key="1">
    <source>
        <dbReference type="SAM" id="Coils"/>
    </source>
</evidence>
<sequence>MTVLKIINEGGQWAAIVVLLALLFFIGVDFFSSAPKRVTGLESKQEQQERLIQSMEERLSQVEADLEGLRRTQSAVGLQEQINSLRSNMKNITSAGTTPTVNKSEAMPVQAIESNSAEGIGAHPWYQMRYFWVGAASVIVSLILLLIRIARRRKKTAMSVVPGPGYKSDRSISKYRDCA</sequence>
<feature type="region of interest" description="Disordered" evidence="2">
    <location>
        <begin position="160"/>
        <end position="179"/>
    </location>
</feature>
<feature type="transmembrane region" description="Helical" evidence="3">
    <location>
        <begin position="130"/>
        <end position="150"/>
    </location>
</feature>
<organism evidence="4 5">
    <name type="scientific">Alloalcanivorax marinus</name>
    <dbReference type="NCBI Taxonomy" id="1177169"/>
    <lineage>
        <taxon>Bacteria</taxon>
        <taxon>Pseudomonadati</taxon>
        <taxon>Pseudomonadota</taxon>
        <taxon>Gammaproteobacteria</taxon>
        <taxon>Oceanospirillales</taxon>
        <taxon>Alcanivoracaceae</taxon>
        <taxon>Alloalcanivorax</taxon>
    </lineage>
</organism>
<dbReference type="Proteomes" id="UP001108027">
    <property type="component" value="Unassembled WGS sequence"/>
</dbReference>
<protein>
    <submittedName>
        <fullName evidence="4">Alkaline shock response membrane anchor protein AmaP</fullName>
    </submittedName>
</protein>
<feature type="transmembrane region" description="Helical" evidence="3">
    <location>
        <begin position="12"/>
        <end position="31"/>
    </location>
</feature>
<dbReference type="RefSeq" id="WP_228235078.1">
    <property type="nucleotide sequence ID" value="NZ_JAJGNA010000037.1"/>
</dbReference>